<name>A0A915NEN2_9BILA</name>
<evidence type="ECO:0000313" key="2">
    <source>
        <dbReference type="WBParaSite" id="scf7180000417737.g1695"/>
    </source>
</evidence>
<dbReference type="AlphaFoldDB" id="A0A915NEN2"/>
<dbReference type="Proteomes" id="UP000887560">
    <property type="component" value="Unplaced"/>
</dbReference>
<accession>A0A915NEN2</accession>
<proteinExistence type="predicted"/>
<evidence type="ECO:0000313" key="1">
    <source>
        <dbReference type="Proteomes" id="UP000887560"/>
    </source>
</evidence>
<reference evidence="2" key="1">
    <citation type="submission" date="2022-11" db="UniProtKB">
        <authorList>
            <consortium name="WormBaseParasite"/>
        </authorList>
    </citation>
    <scope>IDENTIFICATION</scope>
</reference>
<dbReference type="Pfam" id="PF03269">
    <property type="entry name" value="DUF268"/>
    <property type="match status" value="2"/>
</dbReference>
<protein>
    <submittedName>
        <fullName evidence="2">Uncharacterized protein</fullName>
    </submittedName>
</protein>
<dbReference type="InterPro" id="IPR004951">
    <property type="entry name" value="DUF268_CAE_spp"/>
</dbReference>
<sequence>MKIKTAKGYVSFAEILENVYKPNGFTVEHFGNVIPKLRLHEQQSCIQIYSNWLNASKTTIKPTNNVQVLLHNNYTLNGYISLSQCYFYNESYNNEKPNVDKIEATNKWSQENIDGWVKEIKDGKYTERSDKQYIDSASVFYATKHYNIAGKKGAVIGSINPWVESMCLANGASKLVTIDYQHIKIGHDSIMFLDAFDLPRGIFFLGVPVGQDDVGYNCHRTYGRIRLPLMFAGFELLNVFYLQSKPIEMKTETLEDNHGANPLFNVTHFVFVLEKRSD</sequence>
<keyword evidence="1" id="KW-1185">Reference proteome</keyword>
<organism evidence="1 2">
    <name type="scientific">Meloidogyne floridensis</name>
    <dbReference type="NCBI Taxonomy" id="298350"/>
    <lineage>
        <taxon>Eukaryota</taxon>
        <taxon>Metazoa</taxon>
        <taxon>Ecdysozoa</taxon>
        <taxon>Nematoda</taxon>
        <taxon>Chromadorea</taxon>
        <taxon>Rhabditida</taxon>
        <taxon>Tylenchina</taxon>
        <taxon>Tylenchomorpha</taxon>
        <taxon>Tylenchoidea</taxon>
        <taxon>Meloidogynidae</taxon>
        <taxon>Meloidogyninae</taxon>
        <taxon>Meloidogyne</taxon>
    </lineage>
</organism>
<dbReference type="WBParaSite" id="scf7180000417737.g1695">
    <property type="protein sequence ID" value="scf7180000417737.g1695"/>
    <property type="gene ID" value="scf7180000417737.g1695"/>
</dbReference>